<evidence type="ECO:0000256" key="3">
    <source>
        <dbReference type="ARBA" id="ARBA00013253"/>
    </source>
</evidence>
<dbReference type="GO" id="GO:0003848">
    <property type="term" value="F:2-amino-4-hydroxy-6-hydroxymethyldihydropteridine diphosphokinase activity"/>
    <property type="evidence" value="ECO:0007669"/>
    <property type="project" value="UniProtKB-EC"/>
</dbReference>
<evidence type="ECO:0000256" key="6">
    <source>
        <dbReference type="ARBA" id="ARBA00022741"/>
    </source>
</evidence>
<proteinExistence type="inferred from homology"/>
<keyword evidence="9" id="KW-0289">Folate biosynthesis</keyword>
<protein>
    <recommendedName>
        <fullName evidence="4">2-amino-4-hydroxy-6-hydroxymethyldihydropteridine pyrophosphokinase</fullName>
        <ecNumber evidence="3">2.7.6.3</ecNumber>
    </recommendedName>
    <alternativeName>
        <fullName evidence="11">6-hydroxymethyl-7,8-dihydropterin pyrophosphokinase</fullName>
    </alternativeName>
    <alternativeName>
        <fullName evidence="12">7,8-dihydro-6-hydroxymethylpterin-pyrophosphokinase</fullName>
    </alternativeName>
</protein>
<keyword evidence="8" id="KW-0067">ATP-binding</keyword>
<keyword evidence="15" id="KW-1185">Reference proteome</keyword>
<dbReference type="Gene3D" id="3.30.70.560">
    <property type="entry name" value="7,8-Dihydro-6-hydroxymethylpterin-pyrophosphokinase HPPK"/>
    <property type="match status" value="1"/>
</dbReference>
<keyword evidence="5 14" id="KW-0808">Transferase</keyword>
<dbReference type="EMBL" id="CP144918">
    <property type="protein sequence ID" value="WWA48299.1"/>
    <property type="molecule type" value="Genomic_DNA"/>
</dbReference>
<dbReference type="InterPro" id="IPR000550">
    <property type="entry name" value="Hppk"/>
</dbReference>
<dbReference type="PROSITE" id="PS00794">
    <property type="entry name" value="HPPK"/>
    <property type="match status" value="1"/>
</dbReference>
<dbReference type="RefSeq" id="WP_338447184.1">
    <property type="nucleotide sequence ID" value="NZ_CP144918.1"/>
</dbReference>
<feature type="domain" description="7,8-dihydro-6-hydroxymethylpterin-pyrophosphokinase" evidence="13">
    <location>
        <begin position="97"/>
        <end position="108"/>
    </location>
</feature>
<evidence type="ECO:0000256" key="7">
    <source>
        <dbReference type="ARBA" id="ARBA00022777"/>
    </source>
</evidence>
<dbReference type="Pfam" id="PF01288">
    <property type="entry name" value="HPPK"/>
    <property type="match status" value="1"/>
</dbReference>
<reference evidence="14 15" key="1">
    <citation type="submission" date="2024-02" db="EMBL/GenBank/DDBJ databases">
        <title>The whole genome sequence of five bacterial samples isolated from Abu Dhabi Sabkha-shore region.</title>
        <authorList>
            <person name="Sudalaimuthuasari N."/>
            <person name="Sarfraz B."/>
            <person name="Tuyisabe J.D."/>
            <person name="Mugisha Ntwali L.D.M."/>
            <person name="Ali A.I.A.A."/>
            <person name="Almansoori S.Z.A."/>
            <person name="Alajami H.S.A."/>
            <person name="Almeqbaali A.A.S."/>
            <person name="Kundu B."/>
            <person name="Saeed E.E."/>
            <person name="Sukumarinath V."/>
            <person name="Mishra A.K."/>
            <person name="Hazzouri K.M."/>
            <person name="Almaskari R."/>
            <person name="Sharma A.K."/>
            <person name="Amiri K.M.A."/>
        </authorList>
    </citation>
    <scope>NUCLEOTIDE SEQUENCE [LARGE SCALE GENOMIC DNA]</scope>
    <source>
        <strain evidence="15">kcgeb_sd</strain>
    </source>
</reference>
<comment type="similarity">
    <text evidence="2">Belongs to the HPPK family.</text>
</comment>
<dbReference type="PANTHER" id="PTHR43071:SF1">
    <property type="entry name" value="2-AMINO-4-HYDROXY-6-HYDROXYMETHYLDIHYDROPTERIDINE PYROPHOSPHOKINASE"/>
    <property type="match status" value="1"/>
</dbReference>
<dbReference type="PANTHER" id="PTHR43071">
    <property type="entry name" value="2-AMINO-4-HYDROXY-6-HYDROXYMETHYLDIHYDROPTERIDINE PYROPHOSPHOKINASE"/>
    <property type="match status" value="1"/>
</dbReference>
<name>A0ABZ2DBX5_9SPHN</name>
<dbReference type="InterPro" id="IPR035907">
    <property type="entry name" value="Hppk_sf"/>
</dbReference>
<evidence type="ECO:0000256" key="10">
    <source>
        <dbReference type="ARBA" id="ARBA00029409"/>
    </source>
</evidence>
<evidence type="ECO:0000256" key="11">
    <source>
        <dbReference type="ARBA" id="ARBA00029766"/>
    </source>
</evidence>
<comment type="pathway">
    <text evidence="1">Cofactor biosynthesis; tetrahydrofolate biosynthesis; 2-amino-4-hydroxy-6-hydroxymethyl-7,8-dihydropteridine diphosphate from 7,8-dihydroneopterin triphosphate: step 4/4.</text>
</comment>
<organism evidence="14 15">
    <name type="scientific">Pelagerythrobacter marensis</name>
    <dbReference type="NCBI Taxonomy" id="543877"/>
    <lineage>
        <taxon>Bacteria</taxon>
        <taxon>Pseudomonadati</taxon>
        <taxon>Pseudomonadota</taxon>
        <taxon>Alphaproteobacteria</taxon>
        <taxon>Sphingomonadales</taxon>
        <taxon>Erythrobacteraceae</taxon>
        <taxon>Pelagerythrobacter</taxon>
    </lineage>
</organism>
<evidence type="ECO:0000256" key="5">
    <source>
        <dbReference type="ARBA" id="ARBA00022679"/>
    </source>
</evidence>
<evidence type="ECO:0000313" key="15">
    <source>
        <dbReference type="Proteomes" id="UP001335183"/>
    </source>
</evidence>
<evidence type="ECO:0000313" key="14">
    <source>
        <dbReference type="EMBL" id="WWA48299.1"/>
    </source>
</evidence>
<dbReference type="Proteomes" id="UP001335183">
    <property type="component" value="Chromosome"/>
</dbReference>
<dbReference type="NCBIfam" id="TIGR01498">
    <property type="entry name" value="folK"/>
    <property type="match status" value="1"/>
</dbReference>
<evidence type="ECO:0000256" key="9">
    <source>
        <dbReference type="ARBA" id="ARBA00022909"/>
    </source>
</evidence>
<evidence type="ECO:0000256" key="2">
    <source>
        <dbReference type="ARBA" id="ARBA00005810"/>
    </source>
</evidence>
<accession>A0ABZ2DBX5</accession>
<keyword evidence="6" id="KW-0547">Nucleotide-binding</keyword>
<dbReference type="SUPFAM" id="SSF55083">
    <property type="entry name" value="6-hydroxymethyl-7,8-dihydropterin pyrophosphokinase, HPPK"/>
    <property type="match status" value="1"/>
</dbReference>
<gene>
    <name evidence="14" type="primary">folK</name>
    <name evidence="14" type="ORF">V5F89_05195</name>
</gene>
<evidence type="ECO:0000256" key="4">
    <source>
        <dbReference type="ARBA" id="ARBA00016218"/>
    </source>
</evidence>
<evidence type="ECO:0000256" key="12">
    <source>
        <dbReference type="ARBA" id="ARBA00033413"/>
    </source>
</evidence>
<evidence type="ECO:0000256" key="8">
    <source>
        <dbReference type="ARBA" id="ARBA00022840"/>
    </source>
</evidence>
<keyword evidence="7" id="KW-0418">Kinase</keyword>
<evidence type="ECO:0000259" key="13">
    <source>
        <dbReference type="PROSITE" id="PS00794"/>
    </source>
</evidence>
<sequence length="168" mass="18337">MTAGAARHRYLVALGSNMRHPAFGSPRAVVDAALIELDRQFGVRAVSCVVQSAPLGPSRRRYANAAAVLATGLAPQDMLAALQAIERAFGRRRRGQRWGARVLDIDLILWSGGALAAQGLQIPHPAFRERRFVLEPAAAIAPCWRDPTTGLSLRQLHARLTRPRPLPR</sequence>
<dbReference type="EC" id="2.7.6.3" evidence="3"/>
<comment type="function">
    <text evidence="10">Catalyzes the transfer of pyrophosphate from adenosine triphosphate (ATP) to 6-hydroxymethyl-7,8-dihydropterin, an enzymatic step in folate biosynthesis pathway.</text>
</comment>
<evidence type="ECO:0000256" key="1">
    <source>
        <dbReference type="ARBA" id="ARBA00005051"/>
    </source>
</evidence>